<evidence type="ECO:0000256" key="1">
    <source>
        <dbReference type="SAM" id="MobiDB-lite"/>
    </source>
</evidence>
<organism evidence="4 5">
    <name type="scientific">Astrephomene gubernaculifera</name>
    <dbReference type="NCBI Taxonomy" id="47775"/>
    <lineage>
        <taxon>Eukaryota</taxon>
        <taxon>Viridiplantae</taxon>
        <taxon>Chlorophyta</taxon>
        <taxon>core chlorophytes</taxon>
        <taxon>Chlorophyceae</taxon>
        <taxon>CS clade</taxon>
        <taxon>Chlamydomonadales</taxon>
        <taxon>Astrephomenaceae</taxon>
        <taxon>Astrephomene</taxon>
    </lineage>
</organism>
<dbReference type="SUPFAM" id="SSF53474">
    <property type="entry name" value="alpha/beta-Hydrolases"/>
    <property type="match status" value="1"/>
</dbReference>
<evidence type="ECO:0000313" key="4">
    <source>
        <dbReference type="EMBL" id="GFR43461.1"/>
    </source>
</evidence>
<dbReference type="PANTHER" id="PTHR37471">
    <property type="entry name" value="UNNAMED PRODUCT"/>
    <property type="match status" value="1"/>
</dbReference>
<feature type="transmembrane region" description="Helical" evidence="2">
    <location>
        <begin position="65"/>
        <end position="89"/>
    </location>
</feature>
<keyword evidence="2" id="KW-0472">Membrane</keyword>
<feature type="transmembrane region" description="Helical" evidence="2">
    <location>
        <begin position="210"/>
        <end position="227"/>
    </location>
</feature>
<feature type="region of interest" description="Disordered" evidence="1">
    <location>
        <begin position="557"/>
        <end position="595"/>
    </location>
</feature>
<sequence>MGLLTLSCAVTRELLGAVFGRGTCKTPQNNPVGVSYQQLTQLQARCLLSACAFWTTLTAVALPSLLIFGLLVIPTWIAAEIVFFAWWLLLYRRLNAQPVPHRPAQHEDPRKVFDRFVNEQAALSRYIDITDMVSRWHWNVPASQLTRGNVADLLCYGFFYRSQQQLAAEGQPDLPDQLVSEIEAAWGVRFPEGPYKPLPMMTHLWEPVRCFYRPLIFYAGVELLMLLKHVMLRAAGFKAYTMNGMRYYTYGLPVPGNTSCSATTTTSHSSTAPTSKSANCNGSSSAPEPTSAAAATAAASTASSAATAPILFLHGVGLGLLPYLNFLLRLSSLRRPVVAVEVRHLSMRVCTAVPEEDEVVATIVEALARHDVRQVHVTGHSYGTFMASRLVQLHKPMVASLTLLDPVCFVMFSGKLIYNFVYRNPSVGASLLTWFISRDLSHATSVSRRFYWSLLNLWPDQLPQHTLVALSAQDELVPVQEVLTMLESRPATRVLLHPSHRHADFIKDLPWQARMVQEVAELVHEAAMGAAADAAAKAASTSGVGGGGVEAKDAEEGRLAASHHHHHPVHHQDNSMRVQGPEDDEEVEEAQKEGKVGVDVAASATVTATITTAAAACAATGKQQCGGGDAASTDAPKPACKPACKQQQHCPAASKGRPHAHPHQHHSRSDSASSYEVVAAGVGSRAGSMGGSGVGGGPVTGGSGLFGGGIPSGKKVV</sequence>
<feature type="compositionally biased region" description="Basic residues" evidence="1">
    <location>
        <begin position="656"/>
        <end position="666"/>
    </location>
</feature>
<keyword evidence="2" id="KW-1133">Transmembrane helix</keyword>
<dbReference type="InterPro" id="IPR000073">
    <property type="entry name" value="AB_hydrolase_1"/>
</dbReference>
<evidence type="ECO:0000259" key="3">
    <source>
        <dbReference type="Pfam" id="PF12697"/>
    </source>
</evidence>
<protein>
    <recommendedName>
        <fullName evidence="3">AB hydrolase-1 domain-containing protein</fullName>
    </recommendedName>
</protein>
<evidence type="ECO:0000313" key="5">
    <source>
        <dbReference type="Proteomes" id="UP001054857"/>
    </source>
</evidence>
<gene>
    <name evidence="4" type="ORF">Agub_g4544</name>
</gene>
<feature type="region of interest" description="Disordered" evidence="1">
    <location>
        <begin position="622"/>
        <end position="676"/>
    </location>
</feature>
<dbReference type="PANTHER" id="PTHR37471:SF1">
    <property type="entry name" value="AB HYDROLASE-1 DOMAIN-CONTAINING PROTEIN"/>
    <property type="match status" value="1"/>
</dbReference>
<accession>A0AAD3HK16</accession>
<evidence type="ECO:0000256" key="2">
    <source>
        <dbReference type="SAM" id="Phobius"/>
    </source>
</evidence>
<reference evidence="4 5" key="1">
    <citation type="journal article" date="2021" name="Sci. Rep.">
        <title>Genome sequencing of the multicellular alga Astrephomene provides insights into convergent evolution of germ-soma differentiation.</title>
        <authorList>
            <person name="Yamashita S."/>
            <person name="Yamamoto K."/>
            <person name="Matsuzaki R."/>
            <person name="Suzuki S."/>
            <person name="Yamaguchi H."/>
            <person name="Hirooka S."/>
            <person name="Minakuchi Y."/>
            <person name="Miyagishima S."/>
            <person name="Kawachi M."/>
            <person name="Toyoda A."/>
            <person name="Nozaki H."/>
        </authorList>
    </citation>
    <scope>NUCLEOTIDE SEQUENCE [LARGE SCALE GENOMIC DNA]</scope>
    <source>
        <strain evidence="4 5">NIES-4017</strain>
    </source>
</reference>
<feature type="domain" description="AB hydrolase-1" evidence="3">
    <location>
        <begin position="310"/>
        <end position="501"/>
    </location>
</feature>
<dbReference type="EMBL" id="BMAR01000005">
    <property type="protein sequence ID" value="GFR43461.1"/>
    <property type="molecule type" value="Genomic_DNA"/>
</dbReference>
<keyword evidence="5" id="KW-1185">Reference proteome</keyword>
<dbReference type="InterPro" id="IPR029058">
    <property type="entry name" value="AB_hydrolase_fold"/>
</dbReference>
<proteinExistence type="predicted"/>
<keyword evidence="2" id="KW-0812">Transmembrane</keyword>
<name>A0AAD3HK16_9CHLO</name>
<dbReference type="AlphaFoldDB" id="A0AAD3HK16"/>
<comment type="caution">
    <text evidence="4">The sequence shown here is derived from an EMBL/GenBank/DDBJ whole genome shotgun (WGS) entry which is preliminary data.</text>
</comment>
<dbReference type="Pfam" id="PF12697">
    <property type="entry name" value="Abhydrolase_6"/>
    <property type="match status" value="1"/>
</dbReference>
<feature type="region of interest" description="Disordered" evidence="1">
    <location>
        <begin position="261"/>
        <end position="289"/>
    </location>
</feature>
<dbReference type="Gene3D" id="3.40.50.1820">
    <property type="entry name" value="alpha/beta hydrolase"/>
    <property type="match status" value="1"/>
</dbReference>
<dbReference type="Proteomes" id="UP001054857">
    <property type="component" value="Unassembled WGS sequence"/>
</dbReference>